<evidence type="ECO:0000313" key="6">
    <source>
        <dbReference type="Proteomes" id="UP001498771"/>
    </source>
</evidence>
<dbReference type="InterPro" id="IPR013761">
    <property type="entry name" value="SAM/pointed_sf"/>
</dbReference>
<comment type="subcellular location">
    <subcellularLocation>
        <location evidence="1">Cytoplasm</location>
    </subcellularLocation>
</comment>
<evidence type="ECO:0000256" key="2">
    <source>
        <dbReference type="ARBA" id="ARBA00022490"/>
    </source>
</evidence>
<evidence type="ECO:0000256" key="1">
    <source>
        <dbReference type="ARBA" id="ARBA00004496"/>
    </source>
</evidence>
<dbReference type="Proteomes" id="UP001498771">
    <property type="component" value="Unassembled WGS sequence"/>
</dbReference>
<accession>A0ABR1FAT4</accession>
<dbReference type="PANTHER" id="PTHR12515:SF5">
    <property type="entry name" value="PROTEIN SMAUG"/>
    <property type="match status" value="1"/>
</dbReference>
<dbReference type="PROSITE" id="PS50105">
    <property type="entry name" value="SAM_DOMAIN"/>
    <property type="match status" value="1"/>
</dbReference>
<dbReference type="Gene3D" id="1.10.150.50">
    <property type="entry name" value="Transcription Factor, Ets-1"/>
    <property type="match status" value="1"/>
</dbReference>
<proteinExistence type="predicted"/>
<keyword evidence="2" id="KW-0963">Cytoplasm</keyword>
<dbReference type="PANTHER" id="PTHR12515">
    <property type="entry name" value="STERILE ALPHA MOTIF DOMAIN CONTAINING PROTEIN 4-RELATED"/>
    <property type="match status" value="1"/>
</dbReference>
<comment type="caution">
    <text evidence="5">The sequence shown here is derived from an EMBL/GenBank/DDBJ whole genome shotgun (WGS) entry which is preliminary data.</text>
</comment>
<dbReference type="RefSeq" id="XP_064769973.1">
    <property type="nucleotide sequence ID" value="XM_064912145.1"/>
</dbReference>
<feature type="domain" description="SAM" evidence="4">
    <location>
        <begin position="23"/>
        <end position="81"/>
    </location>
</feature>
<evidence type="ECO:0000259" key="4">
    <source>
        <dbReference type="PROSITE" id="PS50105"/>
    </source>
</evidence>
<dbReference type="EMBL" id="JBBJBU010000002">
    <property type="protein sequence ID" value="KAK7206940.1"/>
    <property type="molecule type" value="Genomic_DNA"/>
</dbReference>
<keyword evidence="3" id="KW-0694">RNA-binding</keyword>
<protein>
    <recommendedName>
        <fullName evidence="4">SAM domain-containing protein</fullName>
    </recommendedName>
</protein>
<sequence>MGSPSSKEYLSTAASVPDDELLDDIPAWLRSLRLHKYTDNLKTLKWQDLVRLSAEDLDARGVSAMGARRKMLKVFEVVRAAKAKEIEEYESSKENK</sequence>
<evidence type="ECO:0000313" key="5">
    <source>
        <dbReference type="EMBL" id="KAK7206940.1"/>
    </source>
</evidence>
<dbReference type="SMART" id="SM00454">
    <property type="entry name" value="SAM"/>
    <property type="match status" value="1"/>
</dbReference>
<dbReference type="GeneID" id="90037657"/>
<name>A0ABR1FAT4_9ASCO</name>
<dbReference type="SUPFAM" id="SSF47769">
    <property type="entry name" value="SAM/Pointed domain"/>
    <property type="match status" value="1"/>
</dbReference>
<gene>
    <name evidence="5" type="ORF">BZA70DRAFT_275389</name>
</gene>
<organism evidence="5 6">
    <name type="scientific">Myxozyma melibiosi</name>
    <dbReference type="NCBI Taxonomy" id="54550"/>
    <lineage>
        <taxon>Eukaryota</taxon>
        <taxon>Fungi</taxon>
        <taxon>Dikarya</taxon>
        <taxon>Ascomycota</taxon>
        <taxon>Saccharomycotina</taxon>
        <taxon>Lipomycetes</taxon>
        <taxon>Lipomycetales</taxon>
        <taxon>Lipomycetaceae</taxon>
        <taxon>Myxozyma</taxon>
    </lineage>
</organism>
<dbReference type="InterPro" id="IPR001660">
    <property type="entry name" value="SAM"/>
</dbReference>
<evidence type="ECO:0000256" key="3">
    <source>
        <dbReference type="ARBA" id="ARBA00022884"/>
    </source>
</evidence>
<dbReference type="Pfam" id="PF07647">
    <property type="entry name" value="SAM_2"/>
    <property type="match status" value="1"/>
</dbReference>
<dbReference type="InterPro" id="IPR050897">
    <property type="entry name" value="SMAUG/VTS1_RNA-bind"/>
</dbReference>
<reference evidence="5 6" key="1">
    <citation type="submission" date="2024-03" db="EMBL/GenBank/DDBJ databases">
        <title>Genome-scale model development and genomic sequencing of the oleaginous clade Lipomyces.</title>
        <authorList>
            <consortium name="Lawrence Berkeley National Laboratory"/>
            <person name="Czajka J.J."/>
            <person name="Han Y."/>
            <person name="Kim J."/>
            <person name="Mondo S.J."/>
            <person name="Hofstad B.A."/>
            <person name="Robles A."/>
            <person name="Haridas S."/>
            <person name="Riley R."/>
            <person name="LaButti K."/>
            <person name="Pangilinan J."/>
            <person name="Andreopoulos W."/>
            <person name="Lipzen A."/>
            <person name="Yan J."/>
            <person name="Wang M."/>
            <person name="Ng V."/>
            <person name="Grigoriev I.V."/>
            <person name="Spatafora J.W."/>
            <person name="Magnuson J.K."/>
            <person name="Baker S.E."/>
            <person name="Pomraning K.R."/>
        </authorList>
    </citation>
    <scope>NUCLEOTIDE SEQUENCE [LARGE SCALE GENOMIC DNA]</scope>
    <source>
        <strain evidence="5 6">Phaff 52-87</strain>
    </source>
</reference>
<keyword evidence="6" id="KW-1185">Reference proteome</keyword>